<keyword evidence="2" id="KW-0813">Transport</keyword>
<feature type="transmembrane region" description="Helical" evidence="8">
    <location>
        <begin position="545"/>
        <end position="565"/>
    </location>
</feature>
<keyword evidence="4 8" id="KW-1133">Transmembrane helix</keyword>
<dbReference type="InterPro" id="IPR011701">
    <property type="entry name" value="MFS"/>
</dbReference>
<keyword evidence="5 8" id="KW-0472">Membrane</keyword>
<accession>A0A1E5RNT0</accession>
<dbReference type="AlphaFoldDB" id="A0A1E5RNT0"/>
<feature type="compositionally biased region" description="Basic and acidic residues" evidence="7">
    <location>
        <begin position="40"/>
        <end position="82"/>
    </location>
</feature>
<feature type="transmembrane region" description="Helical" evidence="8">
    <location>
        <begin position="454"/>
        <end position="473"/>
    </location>
</feature>
<dbReference type="Pfam" id="PF07690">
    <property type="entry name" value="MFS_1"/>
    <property type="match status" value="1"/>
</dbReference>
<comment type="subcellular location">
    <subcellularLocation>
        <location evidence="1">Membrane</location>
        <topology evidence="1">Multi-pass membrane protein</topology>
    </subcellularLocation>
</comment>
<dbReference type="PROSITE" id="PS50850">
    <property type="entry name" value="MFS"/>
    <property type="match status" value="1"/>
</dbReference>
<evidence type="ECO:0000256" key="4">
    <source>
        <dbReference type="ARBA" id="ARBA00022989"/>
    </source>
</evidence>
<evidence type="ECO:0000256" key="2">
    <source>
        <dbReference type="ARBA" id="ARBA00022448"/>
    </source>
</evidence>
<dbReference type="EMBL" id="LPNM01000005">
    <property type="protein sequence ID" value="OEJ88528.1"/>
    <property type="molecule type" value="Genomic_DNA"/>
</dbReference>
<dbReference type="InterPro" id="IPR020846">
    <property type="entry name" value="MFS_dom"/>
</dbReference>
<keyword evidence="3 8" id="KW-0812">Transmembrane</keyword>
<keyword evidence="11" id="KW-1185">Reference proteome</keyword>
<dbReference type="GO" id="GO:0022857">
    <property type="term" value="F:transmembrane transporter activity"/>
    <property type="evidence" value="ECO:0007669"/>
    <property type="project" value="InterPro"/>
</dbReference>
<protein>
    <submittedName>
        <fullName evidence="10">Quinidine resistance protein 1</fullName>
    </submittedName>
</protein>
<evidence type="ECO:0000256" key="8">
    <source>
        <dbReference type="SAM" id="Phobius"/>
    </source>
</evidence>
<name>A0A1E5RNT0_9ASCO</name>
<organism evidence="10 11">
    <name type="scientific">Hanseniaspora osmophila</name>
    <dbReference type="NCBI Taxonomy" id="56408"/>
    <lineage>
        <taxon>Eukaryota</taxon>
        <taxon>Fungi</taxon>
        <taxon>Dikarya</taxon>
        <taxon>Ascomycota</taxon>
        <taxon>Saccharomycotina</taxon>
        <taxon>Saccharomycetes</taxon>
        <taxon>Saccharomycodales</taxon>
        <taxon>Saccharomycodaceae</taxon>
        <taxon>Hanseniaspora</taxon>
    </lineage>
</organism>
<feature type="transmembrane region" description="Helical" evidence="8">
    <location>
        <begin position="394"/>
        <end position="412"/>
    </location>
</feature>
<feature type="transmembrane region" description="Helical" evidence="8">
    <location>
        <begin position="239"/>
        <end position="259"/>
    </location>
</feature>
<feature type="transmembrane region" description="Helical" evidence="8">
    <location>
        <begin position="517"/>
        <end position="539"/>
    </location>
</feature>
<evidence type="ECO:0000313" key="11">
    <source>
        <dbReference type="Proteomes" id="UP000095728"/>
    </source>
</evidence>
<reference evidence="11" key="1">
    <citation type="journal article" date="2016" name="Genome Announc.">
        <title>Genome sequences of three species of Hanseniaspora isolated from spontaneous wine fermentations.</title>
        <authorList>
            <person name="Sternes P.R."/>
            <person name="Lee D."/>
            <person name="Kutyna D.R."/>
            <person name="Borneman A.R."/>
        </authorList>
    </citation>
    <scope>NUCLEOTIDE SEQUENCE [LARGE SCALE GENOMIC DNA]</scope>
    <source>
        <strain evidence="11">AWRI3579</strain>
    </source>
</reference>
<dbReference type="OrthoDB" id="440553at2759"/>
<comment type="similarity">
    <text evidence="6">Belongs to the major facilitator superfamily. CAR1 family.</text>
</comment>
<evidence type="ECO:0000259" key="9">
    <source>
        <dbReference type="PROSITE" id="PS50850"/>
    </source>
</evidence>
<feature type="transmembrane region" description="Helical" evidence="8">
    <location>
        <begin position="479"/>
        <end position="505"/>
    </location>
</feature>
<feature type="transmembrane region" description="Helical" evidence="8">
    <location>
        <begin position="151"/>
        <end position="170"/>
    </location>
</feature>
<proteinExistence type="inferred from homology"/>
<dbReference type="Gene3D" id="1.20.1250.20">
    <property type="entry name" value="MFS general substrate transporter like domains"/>
    <property type="match status" value="1"/>
</dbReference>
<dbReference type="STRING" id="56408.A0A1E5RNT0"/>
<evidence type="ECO:0000313" key="10">
    <source>
        <dbReference type="EMBL" id="OEJ88528.1"/>
    </source>
</evidence>
<dbReference type="PANTHER" id="PTHR23502">
    <property type="entry name" value="MAJOR FACILITATOR SUPERFAMILY"/>
    <property type="match status" value="1"/>
</dbReference>
<evidence type="ECO:0000256" key="5">
    <source>
        <dbReference type="ARBA" id="ARBA00023136"/>
    </source>
</evidence>
<comment type="caution">
    <text evidence="10">The sequence shown here is derived from an EMBL/GenBank/DDBJ whole genome shotgun (WGS) entry which is preliminary data.</text>
</comment>
<feature type="compositionally biased region" description="Polar residues" evidence="7">
    <location>
        <begin position="9"/>
        <end position="19"/>
    </location>
</feature>
<feature type="transmembrane region" description="Helical" evidence="8">
    <location>
        <begin position="353"/>
        <end position="374"/>
    </location>
</feature>
<feature type="region of interest" description="Disordered" evidence="7">
    <location>
        <begin position="1"/>
        <end position="96"/>
    </location>
</feature>
<evidence type="ECO:0000256" key="3">
    <source>
        <dbReference type="ARBA" id="ARBA00022692"/>
    </source>
</evidence>
<feature type="domain" description="Major facilitator superfamily (MFS) profile" evidence="9">
    <location>
        <begin position="113"/>
        <end position="570"/>
    </location>
</feature>
<evidence type="ECO:0000256" key="6">
    <source>
        <dbReference type="ARBA" id="ARBA00038347"/>
    </source>
</evidence>
<dbReference type="GO" id="GO:0005886">
    <property type="term" value="C:plasma membrane"/>
    <property type="evidence" value="ECO:0007669"/>
    <property type="project" value="TreeGrafter"/>
</dbReference>
<dbReference type="PANTHER" id="PTHR23502:SF51">
    <property type="entry name" value="QUINIDINE RESISTANCE PROTEIN 1-RELATED"/>
    <property type="match status" value="1"/>
</dbReference>
<dbReference type="Proteomes" id="UP000095728">
    <property type="component" value="Unassembled WGS sequence"/>
</dbReference>
<sequence>MEQNERDGNMQTMSASLHSVLSHKPDTAARLSSSPLHKNASKDNESVPRDSIEHLKNNIHTSHEQDNNDFNDEKLSKTQEDHSNDDDSEHEMNKEDNEEYPYCVFPPRIVLMIVILCASEGLLSTISSSSFFGCLQQVRKHFNVSNETVNLAIVVYFICQGIAPTCVTFMVDSGYIGKRNMVLIGCIVYGCMCVGIANAKNFGTILGLRCVQSFSISPVIAVNSSIAGDITKKEKRGNIVGLVSGFQVCAGSAFGSVISAGLTNQFGWTGVFYYLAIMAYSAFVINFFLLPETKRSDCGNGSLLPARFIDRAPITYTSYWKTNFYSKPYYESKQAQKKTNILGFVEIIKKREVVFLLMASGIQFCVWTCHLTSISTVLSNSHYNMSTLEIGKCYLPSGVCTLFSIVGAGRLLNWNYKKRKLQYDEWIETQRDNEDFDISLPKYKFNIYRARLEFAHVPMLISGASFLICAWLMETEQCLASILVFSGVACLFSNCILTFSTTLMVDLHPFAGSTAAAVINLSRCLLSALFVGVLDYMFAAMGVGGTFILLFGITLIFSFGLAFTIKYGTEWSYNREHGIKNKQTLLSLLSFGYLK</sequence>
<evidence type="ECO:0000256" key="1">
    <source>
        <dbReference type="ARBA" id="ARBA00004141"/>
    </source>
</evidence>
<gene>
    <name evidence="10" type="ORF">AWRI3579_g807</name>
</gene>
<dbReference type="FunCoup" id="A0A1E5RNT0">
    <property type="interactions" value="70"/>
</dbReference>
<dbReference type="InParanoid" id="A0A1E5RNT0"/>
<dbReference type="SUPFAM" id="SSF103473">
    <property type="entry name" value="MFS general substrate transporter"/>
    <property type="match status" value="1"/>
</dbReference>
<feature type="transmembrane region" description="Helical" evidence="8">
    <location>
        <begin position="182"/>
        <end position="199"/>
    </location>
</feature>
<feature type="transmembrane region" description="Helical" evidence="8">
    <location>
        <begin position="271"/>
        <end position="290"/>
    </location>
</feature>
<dbReference type="InterPro" id="IPR036259">
    <property type="entry name" value="MFS_trans_sf"/>
</dbReference>
<evidence type="ECO:0000256" key="7">
    <source>
        <dbReference type="SAM" id="MobiDB-lite"/>
    </source>
</evidence>